<proteinExistence type="predicted"/>
<evidence type="ECO:0000313" key="3">
    <source>
        <dbReference type="Proteomes" id="UP000008549"/>
    </source>
</evidence>
<reference evidence="2 3" key="1">
    <citation type="journal article" date="2003" name="PLoS Biol.">
        <title>The genome sequence of Caenorhabditis briggsae: a platform for comparative genomics.</title>
        <authorList>
            <person name="Stein L.D."/>
            <person name="Bao Z."/>
            <person name="Blasiar D."/>
            <person name="Blumenthal T."/>
            <person name="Brent M.R."/>
            <person name="Chen N."/>
            <person name="Chinwalla A."/>
            <person name="Clarke L."/>
            <person name="Clee C."/>
            <person name="Coghlan A."/>
            <person name="Coulson A."/>
            <person name="D'Eustachio P."/>
            <person name="Fitch D.H."/>
            <person name="Fulton L.A."/>
            <person name="Fulton R.E."/>
            <person name="Griffiths-Jones S."/>
            <person name="Harris T.W."/>
            <person name="Hillier L.W."/>
            <person name="Kamath R."/>
            <person name="Kuwabara P.E."/>
            <person name="Mardis E.R."/>
            <person name="Marra M.A."/>
            <person name="Miner T.L."/>
            <person name="Minx P."/>
            <person name="Mullikin J.C."/>
            <person name="Plumb R.W."/>
            <person name="Rogers J."/>
            <person name="Schein J.E."/>
            <person name="Sohrmann M."/>
            <person name="Spieth J."/>
            <person name="Stajich J.E."/>
            <person name="Wei C."/>
            <person name="Willey D."/>
            <person name="Wilson R.K."/>
            <person name="Durbin R."/>
            <person name="Waterston R.H."/>
        </authorList>
    </citation>
    <scope>NUCLEOTIDE SEQUENCE [LARGE SCALE GENOMIC DNA]</scope>
    <source>
        <strain evidence="2 3">AF16</strain>
    </source>
</reference>
<keyword evidence="3" id="KW-1185">Reference proteome</keyword>
<dbReference type="InParanoid" id="B6IGZ0"/>
<organism evidence="2 3">
    <name type="scientific">Caenorhabditis briggsae</name>
    <dbReference type="NCBI Taxonomy" id="6238"/>
    <lineage>
        <taxon>Eukaryota</taxon>
        <taxon>Metazoa</taxon>
        <taxon>Ecdysozoa</taxon>
        <taxon>Nematoda</taxon>
        <taxon>Chromadorea</taxon>
        <taxon>Rhabditida</taxon>
        <taxon>Rhabditina</taxon>
        <taxon>Rhabditomorpha</taxon>
        <taxon>Rhabditoidea</taxon>
        <taxon>Rhabditidae</taxon>
        <taxon>Peloderinae</taxon>
        <taxon>Caenorhabditis</taxon>
    </lineage>
</organism>
<accession>B6IGZ0</accession>
<evidence type="ECO:0000313" key="2">
    <source>
        <dbReference type="EMBL" id="CAR99170.1"/>
    </source>
</evidence>
<evidence type="ECO:0000256" key="1">
    <source>
        <dbReference type="SAM" id="MobiDB-lite"/>
    </source>
</evidence>
<name>B6IGZ0_CAEBR</name>
<feature type="compositionally biased region" description="Basic and acidic residues" evidence="1">
    <location>
        <begin position="34"/>
        <end position="45"/>
    </location>
</feature>
<gene>
    <name evidence="2" type="ORF">CBG25727</name>
    <name evidence="2" type="ORF">CBG_25727</name>
</gene>
<dbReference type="AlphaFoldDB" id="B6IGZ0"/>
<dbReference type="CTD" id="68917209"/>
<protein>
    <submittedName>
        <fullName evidence="2">Protein CBG25727</fullName>
    </submittedName>
</protein>
<dbReference type="EMBL" id="HE600965">
    <property type="protein sequence ID" value="CAR99170.1"/>
    <property type="molecule type" value="Genomic_DNA"/>
</dbReference>
<dbReference type="Proteomes" id="UP000008549">
    <property type="component" value="Unassembled WGS sequence"/>
</dbReference>
<dbReference type="HOGENOM" id="CLU_757001_0_0_1"/>
<feature type="compositionally biased region" description="Basic and acidic residues" evidence="1">
    <location>
        <begin position="139"/>
        <end position="158"/>
    </location>
</feature>
<sequence>METRYCDNFFVHYYLSSVNCRNFMVFTPPVKKVKMSEKSTKHKEEEESSVPKNGEDVVEQGERGVHLDFQGTDEDLERILRETAPFQTTSSDSEFSTPPIRQAPSRAETTSSESSDSDSESSSPQLQEEKPEGGGYLKKAPELKKDLHLEKKPVEEGKGLQSFEKVLELEKNRQLEKFENSGGGWERSDSFEAVYGDGEEYQVDTRGEVSEGSIYVPTPKASPADGNYCLFGGEYMSKAEQMLLEKAMEESLKEQKDKEAEAVPVKDRLRFQQPATSSDRAVSVAKKTSPPPPFKEQFENVSWDVSEWYKGEIEPRPTEFWIPDSDVPSTSNFTDADAKRATDRIMMEFYDECRWAMRRKQRKMLE</sequence>
<feature type="compositionally biased region" description="Basic and acidic residues" evidence="1">
    <location>
        <begin position="249"/>
        <end position="270"/>
    </location>
</feature>
<feature type="region of interest" description="Disordered" evidence="1">
    <location>
        <begin position="34"/>
        <end position="161"/>
    </location>
</feature>
<dbReference type="RefSeq" id="XP_045098737.1">
    <property type="nucleotide sequence ID" value="XM_045243015.1"/>
</dbReference>
<feature type="region of interest" description="Disordered" evidence="1">
    <location>
        <begin position="249"/>
        <end position="297"/>
    </location>
</feature>
<dbReference type="KEGG" id="cbr:CBG_25727"/>
<reference evidence="2 3" key="2">
    <citation type="journal article" date="2011" name="PLoS Genet.">
        <title>Caenorhabditis briggsae recombinant inbred line genotypes reveal inter-strain incompatibility and the evolution of recombination.</title>
        <authorList>
            <person name="Ross J.A."/>
            <person name="Koboldt D.C."/>
            <person name="Staisch J.E."/>
            <person name="Chamberlin H.M."/>
            <person name="Gupta B.P."/>
            <person name="Miller R.D."/>
            <person name="Baird S.E."/>
            <person name="Haag E.S."/>
        </authorList>
    </citation>
    <scope>NUCLEOTIDE SEQUENCE [LARGE SCALE GENOMIC DNA]</scope>
    <source>
        <strain evidence="2 3">AF16</strain>
    </source>
</reference>
<feature type="compositionally biased region" description="Polar residues" evidence="1">
    <location>
        <begin position="85"/>
        <end position="96"/>
    </location>
</feature>
<dbReference type="GeneID" id="68917209"/>